<dbReference type="Proteomes" id="UP000712600">
    <property type="component" value="Unassembled WGS sequence"/>
</dbReference>
<comment type="caution">
    <text evidence="1">The sequence shown here is derived from an EMBL/GenBank/DDBJ whole genome shotgun (WGS) entry which is preliminary data.</text>
</comment>
<sequence length="54" mass="6134">MAETCSFPSSFCSILICFFASLDVETFLVCETLMKFIISLITALSVDGRRWFGW</sequence>
<gene>
    <name evidence="1" type="ORF">F2Q69_00059813</name>
</gene>
<dbReference type="AlphaFoldDB" id="A0A8S9RDG5"/>
<accession>A0A8S9RDG5</accession>
<dbReference type="EMBL" id="QGKX02000095">
    <property type="protein sequence ID" value="KAF3570786.1"/>
    <property type="molecule type" value="Genomic_DNA"/>
</dbReference>
<name>A0A8S9RDG5_BRACR</name>
<proteinExistence type="predicted"/>
<evidence type="ECO:0000313" key="1">
    <source>
        <dbReference type="EMBL" id="KAF3570786.1"/>
    </source>
</evidence>
<reference evidence="1" key="1">
    <citation type="submission" date="2019-12" db="EMBL/GenBank/DDBJ databases">
        <title>Genome sequencing and annotation of Brassica cretica.</title>
        <authorList>
            <person name="Studholme D.J."/>
            <person name="Sarris P."/>
        </authorList>
    </citation>
    <scope>NUCLEOTIDE SEQUENCE</scope>
    <source>
        <strain evidence="1">PFS-109/04</strain>
        <tissue evidence="1">Leaf</tissue>
    </source>
</reference>
<organism evidence="1 2">
    <name type="scientific">Brassica cretica</name>
    <name type="common">Mustard</name>
    <dbReference type="NCBI Taxonomy" id="69181"/>
    <lineage>
        <taxon>Eukaryota</taxon>
        <taxon>Viridiplantae</taxon>
        <taxon>Streptophyta</taxon>
        <taxon>Embryophyta</taxon>
        <taxon>Tracheophyta</taxon>
        <taxon>Spermatophyta</taxon>
        <taxon>Magnoliopsida</taxon>
        <taxon>eudicotyledons</taxon>
        <taxon>Gunneridae</taxon>
        <taxon>Pentapetalae</taxon>
        <taxon>rosids</taxon>
        <taxon>malvids</taxon>
        <taxon>Brassicales</taxon>
        <taxon>Brassicaceae</taxon>
        <taxon>Brassiceae</taxon>
        <taxon>Brassica</taxon>
    </lineage>
</organism>
<evidence type="ECO:0000313" key="2">
    <source>
        <dbReference type="Proteomes" id="UP000712600"/>
    </source>
</evidence>
<protein>
    <submittedName>
        <fullName evidence="1">Uncharacterized protein</fullName>
    </submittedName>
</protein>